<dbReference type="Proteomes" id="UP000757435">
    <property type="component" value="Unassembled WGS sequence"/>
</dbReference>
<organism evidence="2 3">
    <name type="scientific">Drouetiella hepatica Uher 2000/2452</name>
    <dbReference type="NCBI Taxonomy" id="904376"/>
    <lineage>
        <taxon>Bacteria</taxon>
        <taxon>Bacillati</taxon>
        <taxon>Cyanobacteriota</taxon>
        <taxon>Cyanophyceae</taxon>
        <taxon>Oculatellales</taxon>
        <taxon>Oculatellaceae</taxon>
        <taxon>Drouetiella</taxon>
    </lineage>
</organism>
<name>A0A951QEQ7_9CYAN</name>
<evidence type="ECO:0000313" key="3">
    <source>
        <dbReference type="Proteomes" id="UP000757435"/>
    </source>
</evidence>
<dbReference type="AlphaFoldDB" id="A0A951QEQ7"/>
<reference evidence="2" key="2">
    <citation type="journal article" date="2022" name="Microbiol. Resour. Announc.">
        <title>Metagenome Sequencing to Explore Phylogenomics of Terrestrial Cyanobacteria.</title>
        <authorList>
            <person name="Ward R.D."/>
            <person name="Stajich J.E."/>
            <person name="Johansen J.R."/>
            <person name="Huntemann M."/>
            <person name="Clum A."/>
            <person name="Foster B."/>
            <person name="Foster B."/>
            <person name="Roux S."/>
            <person name="Palaniappan K."/>
            <person name="Varghese N."/>
            <person name="Mukherjee S."/>
            <person name="Reddy T.B.K."/>
            <person name="Daum C."/>
            <person name="Copeland A."/>
            <person name="Chen I.A."/>
            <person name="Ivanova N.N."/>
            <person name="Kyrpides N.C."/>
            <person name="Shapiro N."/>
            <person name="Eloe-Fadrosh E.A."/>
            <person name="Pietrasiak N."/>
        </authorList>
    </citation>
    <scope>NUCLEOTIDE SEQUENCE</scope>
    <source>
        <strain evidence="2">UHER 2000/2452</strain>
    </source>
</reference>
<reference evidence="2" key="1">
    <citation type="submission" date="2021-05" db="EMBL/GenBank/DDBJ databases">
        <authorList>
            <person name="Pietrasiak N."/>
            <person name="Ward R."/>
            <person name="Stajich J.E."/>
            <person name="Kurbessoian T."/>
        </authorList>
    </citation>
    <scope>NUCLEOTIDE SEQUENCE</scope>
    <source>
        <strain evidence="2">UHER 2000/2452</strain>
    </source>
</reference>
<feature type="chain" id="PRO_5036679864" description="Glutathione S-transferase" evidence="1">
    <location>
        <begin position="27"/>
        <end position="103"/>
    </location>
</feature>
<dbReference type="EMBL" id="JAHHHD010000017">
    <property type="protein sequence ID" value="MBW4660048.1"/>
    <property type="molecule type" value="Genomic_DNA"/>
</dbReference>
<evidence type="ECO:0000313" key="2">
    <source>
        <dbReference type="EMBL" id="MBW4660048.1"/>
    </source>
</evidence>
<keyword evidence="1" id="KW-0732">Signal</keyword>
<sequence>MNLRLYLFFSLFCLTNGIFVALPAHALPPPEDTPEEILRTEVITEARSPLDGTPMTAAEYAELEAQIQDASQHPPAVAQKYRDLVTLLRLRRAIRSVFPFLLR</sequence>
<evidence type="ECO:0000256" key="1">
    <source>
        <dbReference type="SAM" id="SignalP"/>
    </source>
</evidence>
<feature type="signal peptide" evidence="1">
    <location>
        <begin position="1"/>
        <end position="26"/>
    </location>
</feature>
<gene>
    <name evidence="2" type="ORF">KME15_15340</name>
</gene>
<protein>
    <recommendedName>
        <fullName evidence="4">Glutathione S-transferase</fullName>
    </recommendedName>
</protein>
<comment type="caution">
    <text evidence="2">The sequence shown here is derived from an EMBL/GenBank/DDBJ whole genome shotgun (WGS) entry which is preliminary data.</text>
</comment>
<proteinExistence type="predicted"/>
<evidence type="ECO:0008006" key="4">
    <source>
        <dbReference type="Google" id="ProtNLM"/>
    </source>
</evidence>
<accession>A0A951QEQ7</accession>